<dbReference type="InterPro" id="IPR011256">
    <property type="entry name" value="Reg_factor_effector_dom_sf"/>
</dbReference>
<dbReference type="Pfam" id="PF06445">
    <property type="entry name" value="GyrI-like"/>
    <property type="match status" value="1"/>
</dbReference>
<evidence type="ECO:0000313" key="3">
    <source>
        <dbReference type="Proteomes" id="UP001597231"/>
    </source>
</evidence>
<organism evidence="2 3">
    <name type="scientific">Sporosarcina contaminans</name>
    <dbReference type="NCBI Taxonomy" id="633403"/>
    <lineage>
        <taxon>Bacteria</taxon>
        <taxon>Bacillati</taxon>
        <taxon>Bacillota</taxon>
        <taxon>Bacilli</taxon>
        <taxon>Bacillales</taxon>
        <taxon>Caryophanaceae</taxon>
        <taxon>Sporosarcina</taxon>
    </lineage>
</organism>
<sequence length="162" mass="18873">MDIRTESKSTFKVMGMKLSVLLRDERRKKLITTLHDDFNKRVDEINNRINPTVGYGIYMDPPNYNPDTDPFTWIACVEVDDLSNPPEGMEGVEFPDNMYAITTYEGPKGEAGNLYDALYRWIDQSEYQIAADYGLEVYHDDVDDTEIDHMKMELWFPIKKKS</sequence>
<gene>
    <name evidence="2" type="ORF">ACFQ38_10805</name>
</gene>
<dbReference type="InterPro" id="IPR010499">
    <property type="entry name" value="AraC_E-bd"/>
</dbReference>
<name>A0ABW3TZ13_9BACL</name>
<feature type="domain" description="AraC effector-binding" evidence="1">
    <location>
        <begin position="1"/>
        <end position="159"/>
    </location>
</feature>
<dbReference type="Gene3D" id="3.20.80.10">
    <property type="entry name" value="Regulatory factor, effector binding domain"/>
    <property type="match status" value="1"/>
</dbReference>
<dbReference type="InterPro" id="IPR053182">
    <property type="entry name" value="YobU-like_regulator"/>
</dbReference>
<comment type="caution">
    <text evidence="2">The sequence shown here is derived from an EMBL/GenBank/DDBJ whole genome shotgun (WGS) entry which is preliminary data.</text>
</comment>
<protein>
    <submittedName>
        <fullName evidence="2">GyrI-like domain-containing protein</fullName>
    </submittedName>
</protein>
<dbReference type="SUPFAM" id="SSF55136">
    <property type="entry name" value="Probable bacterial effector-binding domain"/>
    <property type="match status" value="1"/>
</dbReference>
<dbReference type="PANTHER" id="PTHR36444">
    <property type="entry name" value="TRANSCRIPTIONAL REGULATOR PROTEIN YOBU-RELATED"/>
    <property type="match status" value="1"/>
</dbReference>
<dbReference type="InterPro" id="IPR029442">
    <property type="entry name" value="GyrI-like"/>
</dbReference>
<dbReference type="SMART" id="SM00871">
    <property type="entry name" value="AraC_E_bind"/>
    <property type="match status" value="1"/>
</dbReference>
<dbReference type="PANTHER" id="PTHR36444:SF2">
    <property type="entry name" value="TRANSCRIPTIONAL REGULATOR PROTEIN YOBU-RELATED"/>
    <property type="match status" value="1"/>
</dbReference>
<reference evidence="3" key="1">
    <citation type="journal article" date="2019" name="Int. J. Syst. Evol. Microbiol.">
        <title>The Global Catalogue of Microorganisms (GCM) 10K type strain sequencing project: providing services to taxonomists for standard genome sequencing and annotation.</title>
        <authorList>
            <consortium name="The Broad Institute Genomics Platform"/>
            <consortium name="The Broad Institute Genome Sequencing Center for Infectious Disease"/>
            <person name="Wu L."/>
            <person name="Ma J."/>
        </authorList>
    </citation>
    <scope>NUCLEOTIDE SEQUENCE [LARGE SCALE GENOMIC DNA]</scope>
    <source>
        <strain evidence="3">CCUG 53915</strain>
    </source>
</reference>
<accession>A0ABW3TZ13</accession>
<evidence type="ECO:0000313" key="2">
    <source>
        <dbReference type="EMBL" id="MFD1205589.1"/>
    </source>
</evidence>
<dbReference type="EMBL" id="JBHTLT010000048">
    <property type="protein sequence ID" value="MFD1205589.1"/>
    <property type="molecule type" value="Genomic_DNA"/>
</dbReference>
<proteinExistence type="predicted"/>
<dbReference type="Proteomes" id="UP001597231">
    <property type="component" value="Unassembled WGS sequence"/>
</dbReference>
<dbReference type="RefSeq" id="WP_336823749.1">
    <property type="nucleotide sequence ID" value="NZ_JBHTLT010000048.1"/>
</dbReference>
<keyword evidence="3" id="KW-1185">Reference proteome</keyword>
<evidence type="ECO:0000259" key="1">
    <source>
        <dbReference type="SMART" id="SM00871"/>
    </source>
</evidence>